<reference evidence="1" key="1">
    <citation type="journal article" date="2023" name="Plant J.">
        <title>The genome of the king protea, Protea cynaroides.</title>
        <authorList>
            <person name="Chang J."/>
            <person name="Duong T.A."/>
            <person name="Schoeman C."/>
            <person name="Ma X."/>
            <person name="Roodt D."/>
            <person name="Barker N."/>
            <person name="Li Z."/>
            <person name="Van de Peer Y."/>
            <person name="Mizrachi E."/>
        </authorList>
    </citation>
    <scope>NUCLEOTIDE SEQUENCE</scope>
    <source>
        <tissue evidence="1">Young leaves</tissue>
    </source>
</reference>
<protein>
    <submittedName>
        <fullName evidence="1">Uncharacterized protein</fullName>
    </submittedName>
</protein>
<comment type="caution">
    <text evidence="1">The sequence shown here is derived from an EMBL/GenBank/DDBJ whole genome shotgun (WGS) entry which is preliminary data.</text>
</comment>
<organism evidence="1 2">
    <name type="scientific">Protea cynaroides</name>
    <dbReference type="NCBI Taxonomy" id="273540"/>
    <lineage>
        <taxon>Eukaryota</taxon>
        <taxon>Viridiplantae</taxon>
        <taxon>Streptophyta</taxon>
        <taxon>Embryophyta</taxon>
        <taxon>Tracheophyta</taxon>
        <taxon>Spermatophyta</taxon>
        <taxon>Magnoliopsida</taxon>
        <taxon>Proteales</taxon>
        <taxon>Proteaceae</taxon>
        <taxon>Protea</taxon>
    </lineage>
</organism>
<dbReference type="EMBL" id="JAMYWD010000010">
    <property type="protein sequence ID" value="KAJ4959339.1"/>
    <property type="molecule type" value="Genomic_DNA"/>
</dbReference>
<evidence type="ECO:0000313" key="1">
    <source>
        <dbReference type="EMBL" id="KAJ4959339.1"/>
    </source>
</evidence>
<proteinExistence type="predicted"/>
<keyword evidence="2" id="KW-1185">Reference proteome</keyword>
<dbReference type="Proteomes" id="UP001141806">
    <property type="component" value="Unassembled WGS sequence"/>
</dbReference>
<name>A0A9Q0H515_9MAGN</name>
<gene>
    <name evidence="1" type="ORF">NE237_026450</name>
</gene>
<sequence length="116" mass="13030">MGFLPQAQTLGTVKLPRVTPKLVAEFRRGTPRLLGDYPLVNTPKLEKTRDLGVELGHRHGVLEQKVRYDEGEGFRGRDDILRKDMDAGMKRTTQARSSASGMNIVIGIIMQNRVKE</sequence>
<accession>A0A9Q0H515</accession>
<evidence type="ECO:0000313" key="2">
    <source>
        <dbReference type="Proteomes" id="UP001141806"/>
    </source>
</evidence>
<dbReference type="AlphaFoldDB" id="A0A9Q0H515"/>